<dbReference type="GO" id="GO:0005518">
    <property type="term" value="F:collagen binding"/>
    <property type="evidence" value="ECO:0007669"/>
    <property type="project" value="InterPro"/>
</dbReference>
<keyword evidence="4" id="KW-0964">Secreted</keyword>
<sequence>MDQTKKNKSTVLIMLLVFGISLIGNLFNVINTNADTVSDDSWKTPKMVILDGSGKEDITDKPDLSGFTSLKANFYWDIPDDATITDGETLNFQIPDNVQINFDKEGVDKVVKLTSGDNNDDVIGQAVVPYGTREGAVTLNDYFTLTAHNTNRKIELSFSGRGLNTSGENPGTDPGDKAFMVKTGWNNGSDGNNPTKLTWQTVLNQNNKTVSGLVVNDTIGDGQKFDPKSITIQDSKHNDIEGVNIDYTSNSFTLTFTKPITDKIDVLYNTDITTTFVPNDIYSWVNDVLSTYTGISDEVGGEPAAVPGGPIKNYTPTAIVNWGASGSGSGHNGSVVLNKVDAVTGDPLQGAVFNLVRSDGSTLNDASGNPKYQNLTTNSNGQIDIANLPVGKYKFVETKAPNNYLLNSSETDNEHEFEITASQQLPIEFNFPNHRDPSTISGTVTLNKIASDTGKALSGAKFDLQKSDGTTVAKGLSTDDDGQISYGNLPVGDYQFVETSAPDGYDINNSKLNFSIFEKQENPEVSMVDQKKTGTSVPDNTGKVVLTKSDSKTKSVLQGAVFRLENSDGKVLQNDLTTDSSGQITVDNLPAGKYRFVETKAPENYILNENPVSFDLKAGAIVNVSAVNDKEDAGTIPVDPTDPTDPTNPINPVAPTDPINPVDPTDPLNPESPNLPNNPNSSISQSESNNPVLPQGSSTNYRNDQAKLPQTNAIRSTFASVSGALILLMITLELLTKKHVFSEKVSQK</sequence>
<comment type="caution">
    <text evidence="11">The sequence shown here is derived from an EMBL/GenBank/DDBJ whole genome shotgun (WGS) entry which is preliminary data.</text>
</comment>
<feature type="compositionally biased region" description="Low complexity" evidence="7">
    <location>
        <begin position="635"/>
        <end position="653"/>
    </location>
</feature>
<dbReference type="Pfam" id="PF17802">
    <property type="entry name" value="SpaA"/>
    <property type="match status" value="3"/>
</dbReference>
<dbReference type="Pfam" id="PF05737">
    <property type="entry name" value="Collagen_bind"/>
    <property type="match status" value="1"/>
</dbReference>
<dbReference type="EMBL" id="AZDG01000023">
    <property type="protein sequence ID" value="KRK63757.1"/>
    <property type="molecule type" value="Genomic_DNA"/>
</dbReference>
<evidence type="ECO:0000259" key="10">
    <source>
        <dbReference type="Pfam" id="PF17802"/>
    </source>
</evidence>
<reference evidence="11 12" key="1">
    <citation type="journal article" date="2015" name="Genome Announc.">
        <title>Expanding the biotechnology potential of lactobacilli through comparative genomics of 213 strains and associated genera.</title>
        <authorList>
            <person name="Sun Z."/>
            <person name="Harris H.M."/>
            <person name="McCann A."/>
            <person name="Guo C."/>
            <person name="Argimon S."/>
            <person name="Zhang W."/>
            <person name="Yang X."/>
            <person name="Jeffery I.B."/>
            <person name="Cooney J.C."/>
            <person name="Kagawa T.F."/>
            <person name="Liu W."/>
            <person name="Song Y."/>
            <person name="Salvetti E."/>
            <person name="Wrobel A."/>
            <person name="Rasinkangas P."/>
            <person name="Parkhill J."/>
            <person name="Rea M.C."/>
            <person name="O'Sullivan O."/>
            <person name="Ritari J."/>
            <person name="Douillard F.P."/>
            <person name="Paul Ross R."/>
            <person name="Yang R."/>
            <person name="Briner A.E."/>
            <person name="Felis G.E."/>
            <person name="de Vos W.M."/>
            <person name="Barrangou R."/>
            <person name="Klaenhammer T.R."/>
            <person name="Caufield P.W."/>
            <person name="Cui Y."/>
            <person name="Zhang H."/>
            <person name="O'Toole P.W."/>
        </authorList>
    </citation>
    <scope>NUCLEOTIDE SEQUENCE [LARGE SCALE GENOMIC DNA]</scope>
    <source>
        <strain evidence="11 12">DSM 20183</strain>
    </source>
</reference>
<organism evidence="11 12">
    <name type="scientific">Companilactobacillus tucceti DSM 20183</name>
    <dbReference type="NCBI Taxonomy" id="1423811"/>
    <lineage>
        <taxon>Bacteria</taxon>
        <taxon>Bacillati</taxon>
        <taxon>Bacillota</taxon>
        <taxon>Bacilli</taxon>
        <taxon>Lactobacillales</taxon>
        <taxon>Lactobacillaceae</taxon>
        <taxon>Companilactobacillus</taxon>
    </lineage>
</organism>
<evidence type="ECO:0000313" key="11">
    <source>
        <dbReference type="EMBL" id="KRK63757.1"/>
    </source>
</evidence>
<comment type="similarity">
    <text evidence="2">Belongs to the serine-aspartate repeat-containing protein (SDr) family.</text>
</comment>
<proteinExistence type="inferred from homology"/>
<dbReference type="SUPFAM" id="SSF49478">
    <property type="entry name" value="Cna protein B-type domain"/>
    <property type="match status" value="3"/>
</dbReference>
<evidence type="ECO:0000256" key="2">
    <source>
        <dbReference type="ARBA" id="ARBA00007257"/>
    </source>
</evidence>
<dbReference type="Gene3D" id="2.60.40.740">
    <property type="match status" value="1"/>
</dbReference>
<dbReference type="SUPFAM" id="SSF49401">
    <property type="entry name" value="Bacterial adhesins"/>
    <property type="match status" value="2"/>
</dbReference>
<evidence type="ECO:0000313" key="12">
    <source>
        <dbReference type="Proteomes" id="UP000050929"/>
    </source>
</evidence>
<dbReference type="PATRIC" id="fig|1423811.3.peg.1174"/>
<dbReference type="Proteomes" id="UP000050929">
    <property type="component" value="Unassembled WGS sequence"/>
</dbReference>
<dbReference type="InterPro" id="IPR013783">
    <property type="entry name" value="Ig-like_fold"/>
</dbReference>
<dbReference type="GO" id="GO:0007155">
    <property type="term" value="P:cell adhesion"/>
    <property type="evidence" value="ECO:0007669"/>
    <property type="project" value="InterPro"/>
</dbReference>
<dbReference type="InterPro" id="IPR041033">
    <property type="entry name" value="SpaA_PFL_dom_1"/>
</dbReference>
<keyword evidence="8" id="KW-0812">Transmembrane</keyword>
<dbReference type="STRING" id="1423811.FC72_GL001157"/>
<evidence type="ECO:0000256" key="3">
    <source>
        <dbReference type="ARBA" id="ARBA00022512"/>
    </source>
</evidence>
<dbReference type="InterPro" id="IPR008966">
    <property type="entry name" value="Adhesion_dom_sf"/>
</dbReference>
<dbReference type="PANTHER" id="PTHR36108">
    <property type="entry name" value="COLOSSIN-B-RELATED"/>
    <property type="match status" value="1"/>
</dbReference>
<dbReference type="InterPro" id="IPR011252">
    <property type="entry name" value="Fibrogen-bd_dom1"/>
</dbReference>
<evidence type="ECO:0000256" key="8">
    <source>
        <dbReference type="SAM" id="Phobius"/>
    </source>
</evidence>
<evidence type="ECO:0000256" key="7">
    <source>
        <dbReference type="SAM" id="MobiDB-lite"/>
    </source>
</evidence>
<feature type="transmembrane region" description="Helical" evidence="8">
    <location>
        <begin position="12"/>
        <end position="30"/>
    </location>
</feature>
<feature type="domain" description="SpaA-like prealbumin fold" evidence="10">
    <location>
        <begin position="542"/>
        <end position="629"/>
    </location>
</feature>
<protein>
    <submittedName>
        <fullName evidence="11">Outer membrane protein</fullName>
    </submittedName>
</protein>
<dbReference type="Gene3D" id="2.60.40.1280">
    <property type="match status" value="1"/>
</dbReference>
<dbReference type="Gene3D" id="2.60.40.10">
    <property type="entry name" value="Immunoglobulins"/>
    <property type="match status" value="3"/>
</dbReference>
<keyword evidence="8" id="KW-0472">Membrane</keyword>
<keyword evidence="3" id="KW-0134">Cell wall</keyword>
<comment type="subcellular location">
    <subcellularLocation>
        <location evidence="1">Secreted</location>
        <location evidence="1">Cell wall</location>
    </subcellularLocation>
</comment>
<dbReference type="OrthoDB" id="1744455at2"/>
<evidence type="ECO:0000256" key="1">
    <source>
        <dbReference type="ARBA" id="ARBA00004191"/>
    </source>
</evidence>
<name>A0A0R1IWY6_9LACO</name>
<evidence type="ECO:0000259" key="9">
    <source>
        <dbReference type="Pfam" id="PF05737"/>
    </source>
</evidence>
<gene>
    <name evidence="11" type="ORF">FC72_GL001157</name>
</gene>
<feature type="domain" description="Collagen binding" evidence="9">
    <location>
        <begin position="180"/>
        <end position="275"/>
    </location>
</feature>
<evidence type="ECO:0000256" key="6">
    <source>
        <dbReference type="ARBA" id="ARBA00023088"/>
    </source>
</evidence>
<accession>A0A0R1IWY6</accession>
<feature type="domain" description="SpaA-like prealbumin fold" evidence="10">
    <location>
        <begin position="442"/>
        <end position="531"/>
    </location>
</feature>
<feature type="compositionally biased region" description="Low complexity" evidence="7">
    <location>
        <begin position="668"/>
        <end position="691"/>
    </location>
</feature>
<feature type="region of interest" description="Disordered" evidence="7">
    <location>
        <begin position="631"/>
        <end position="703"/>
    </location>
</feature>
<keyword evidence="6" id="KW-0572">Peptidoglycan-anchor</keyword>
<keyword evidence="5" id="KW-0732">Signal</keyword>
<feature type="domain" description="SpaA-like prealbumin fold" evidence="10">
    <location>
        <begin position="333"/>
        <end position="423"/>
    </location>
</feature>
<keyword evidence="12" id="KW-1185">Reference proteome</keyword>
<evidence type="ECO:0000256" key="4">
    <source>
        <dbReference type="ARBA" id="ARBA00022525"/>
    </source>
</evidence>
<dbReference type="PANTHER" id="PTHR36108:SF13">
    <property type="entry name" value="COLOSSIN-B-RELATED"/>
    <property type="match status" value="1"/>
</dbReference>
<dbReference type="AlphaFoldDB" id="A0A0R1IWY6"/>
<keyword evidence="8" id="KW-1133">Transmembrane helix</keyword>
<dbReference type="InterPro" id="IPR008456">
    <property type="entry name" value="Collagen-bd_dom"/>
</dbReference>
<dbReference type="RefSeq" id="WP_057767073.1">
    <property type="nucleotide sequence ID" value="NZ_AZDG01000023.1"/>
</dbReference>
<evidence type="ECO:0000256" key="5">
    <source>
        <dbReference type="ARBA" id="ARBA00022729"/>
    </source>
</evidence>